<dbReference type="Proteomes" id="UP000765509">
    <property type="component" value="Unassembled WGS sequence"/>
</dbReference>
<sequence>MLLPSCACLTLTHPPTHAHANATTPTPTTSQVHTTAPTPAPATAQALSHATTPAPPARGSTFVTHKCLIPLDIRPSHALPLCACVTPIHLWSCVAGSTNVTCKMSIPPRWSPFMDDLGIHSPLLYIKAG</sequence>
<gene>
    <name evidence="2" type="ORF">O181_008824</name>
</gene>
<evidence type="ECO:0000256" key="1">
    <source>
        <dbReference type="SAM" id="MobiDB-lite"/>
    </source>
</evidence>
<feature type="region of interest" description="Disordered" evidence="1">
    <location>
        <begin position="17"/>
        <end position="58"/>
    </location>
</feature>
<comment type="caution">
    <text evidence="2">The sequence shown here is derived from an EMBL/GenBank/DDBJ whole genome shotgun (WGS) entry which is preliminary data.</text>
</comment>
<feature type="compositionally biased region" description="Low complexity" evidence="1">
    <location>
        <begin position="17"/>
        <end position="44"/>
    </location>
</feature>
<dbReference type="EMBL" id="AVOT02002084">
    <property type="protein sequence ID" value="MBW0469109.1"/>
    <property type="molecule type" value="Genomic_DNA"/>
</dbReference>
<protein>
    <submittedName>
        <fullName evidence="2">Uncharacterized protein</fullName>
    </submittedName>
</protein>
<evidence type="ECO:0000313" key="3">
    <source>
        <dbReference type="Proteomes" id="UP000765509"/>
    </source>
</evidence>
<dbReference type="AlphaFoldDB" id="A0A9Q3BN69"/>
<proteinExistence type="predicted"/>
<evidence type="ECO:0000313" key="2">
    <source>
        <dbReference type="EMBL" id="MBW0469109.1"/>
    </source>
</evidence>
<name>A0A9Q3BN69_9BASI</name>
<keyword evidence="3" id="KW-1185">Reference proteome</keyword>
<organism evidence="2 3">
    <name type="scientific">Austropuccinia psidii MF-1</name>
    <dbReference type="NCBI Taxonomy" id="1389203"/>
    <lineage>
        <taxon>Eukaryota</taxon>
        <taxon>Fungi</taxon>
        <taxon>Dikarya</taxon>
        <taxon>Basidiomycota</taxon>
        <taxon>Pucciniomycotina</taxon>
        <taxon>Pucciniomycetes</taxon>
        <taxon>Pucciniales</taxon>
        <taxon>Sphaerophragmiaceae</taxon>
        <taxon>Austropuccinia</taxon>
    </lineage>
</organism>
<reference evidence="2" key="1">
    <citation type="submission" date="2021-03" db="EMBL/GenBank/DDBJ databases">
        <title>Draft genome sequence of rust myrtle Austropuccinia psidii MF-1, a brazilian biotype.</title>
        <authorList>
            <person name="Quecine M.C."/>
            <person name="Pachon D.M.R."/>
            <person name="Bonatelli M.L."/>
            <person name="Correr F.H."/>
            <person name="Franceschini L.M."/>
            <person name="Leite T.F."/>
            <person name="Margarido G.R.A."/>
            <person name="Almeida C.A."/>
            <person name="Ferrarezi J.A."/>
            <person name="Labate C.A."/>
        </authorList>
    </citation>
    <scope>NUCLEOTIDE SEQUENCE</scope>
    <source>
        <strain evidence="2">MF-1</strain>
    </source>
</reference>
<accession>A0A9Q3BN69</accession>